<proteinExistence type="predicted"/>
<keyword evidence="5" id="KW-1185">Reference proteome</keyword>
<evidence type="ECO:0000256" key="1">
    <source>
        <dbReference type="SAM" id="MobiDB-lite"/>
    </source>
</evidence>
<dbReference type="SUPFAM" id="SSF53474">
    <property type="entry name" value="alpha/beta-Hydrolases"/>
    <property type="match status" value="1"/>
</dbReference>
<organism evidence="4 5">
    <name type="scientific">Candida verbasci</name>
    <dbReference type="NCBI Taxonomy" id="1227364"/>
    <lineage>
        <taxon>Eukaryota</taxon>
        <taxon>Fungi</taxon>
        <taxon>Dikarya</taxon>
        <taxon>Ascomycota</taxon>
        <taxon>Saccharomycotina</taxon>
        <taxon>Pichiomycetes</taxon>
        <taxon>Debaryomycetaceae</taxon>
        <taxon>Candida/Lodderomyces clade</taxon>
        <taxon>Candida</taxon>
    </lineage>
</organism>
<dbReference type="GO" id="GO:0006629">
    <property type="term" value="P:lipid metabolic process"/>
    <property type="evidence" value="ECO:0007669"/>
    <property type="project" value="InterPro"/>
</dbReference>
<dbReference type="InterPro" id="IPR029058">
    <property type="entry name" value="AB_hydrolase_fold"/>
</dbReference>
<keyword evidence="2" id="KW-0812">Transmembrane</keyword>
<gene>
    <name evidence="4" type="ORF">CANVERA_P2487</name>
</gene>
<comment type="caution">
    <text evidence="4">The sequence shown here is derived from an EMBL/GenBank/DDBJ whole genome shotgun (WGS) entry which is preliminary data.</text>
</comment>
<dbReference type="Proteomes" id="UP001152885">
    <property type="component" value="Unassembled WGS sequence"/>
</dbReference>
<keyword evidence="2" id="KW-1133">Transmembrane helix</keyword>
<dbReference type="AlphaFoldDB" id="A0A9W4XD65"/>
<feature type="compositionally biased region" description="Basic and acidic residues" evidence="1">
    <location>
        <begin position="465"/>
        <end position="475"/>
    </location>
</feature>
<dbReference type="OrthoDB" id="6130531at2759"/>
<dbReference type="InterPro" id="IPR006693">
    <property type="entry name" value="AB_hydrolase_lipase"/>
</dbReference>
<dbReference type="Pfam" id="PF04083">
    <property type="entry name" value="Abhydro_lipase"/>
    <property type="match status" value="1"/>
</dbReference>
<name>A0A9W4XD65_9ASCO</name>
<dbReference type="Gene3D" id="3.40.50.1820">
    <property type="entry name" value="alpha/beta hydrolase"/>
    <property type="match status" value="1"/>
</dbReference>
<evidence type="ECO:0000313" key="5">
    <source>
        <dbReference type="Proteomes" id="UP001152885"/>
    </source>
</evidence>
<protein>
    <recommendedName>
        <fullName evidence="3">Partial AB-hydrolase lipase domain-containing protein</fullName>
    </recommendedName>
</protein>
<feature type="transmembrane region" description="Helical" evidence="2">
    <location>
        <begin position="6"/>
        <end position="32"/>
    </location>
</feature>
<accession>A0A9W4XD65</accession>
<feature type="domain" description="Partial AB-hydrolase lipase" evidence="3">
    <location>
        <begin position="76"/>
        <end position="136"/>
    </location>
</feature>
<feature type="transmembrane region" description="Helical" evidence="2">
    <location>
        <begin position="255"/>
        <end position="279"/>
    </location>
</feature>
<evidence type="ECO:0000259" key="3">
    <source>
        <dbReference type="Pfam" id="PF04083"/>
    </source>
</evidence>
<sequence>MTFNPIIKYCIIFISAISSIIYCSILCSGSIIQHFIEFLFGKTKFKPIDYETKDHSYIPRKAFEDLENMKPSANLEYYIQHLNLELEEYKVTTIDGFILTLHRIINPKEDKGAQFNRKPVLLQHGLLSCSGTFIASGQNSLGFYLFEQGFDVWLGNNRSWFKAEHQTLKNLYNNEEYWNWSVPQLAYFDLPSIIETILSINKTHKKLILIGHSQGGLQSFLMLKNPEFSHIHEKIELFIPIAPAIYPGSLFYKRYFLIIICHFNKLAWILVFGICAMLRNLCLMRNSLCEWKPFGYLSYYMFKYLFGWTCRNWGSSSKVHHFLFIFNMSYVSVELMKYYLGKFKPEGFVKMLHLKSDYKTGDNYAINPKNPIDDSNSYFPYKKSWFDHLNVPVLVVIGEEDYLVDGKKLVTHMTNYEHNYKQNVNLFIVEVATYNHLDVVWAEDLIGTIGFKTMKVYEQLQAQDKQETEVVDEKTQSIIEEDTAKNSNDTELNEKPTPLPIDIPKDENNNQSVLVY</sequence>
<reference evidence="4" key="1">
    <citation type="submission" date="2022-12" db="EMBL/GenBank/DDBJ databases">
        <authorList>
            <person name="Brejova B."/>
        </authorList>
    </citation>
    <scope>NUCLEOTIDE SEQUENCE</scope>
</reference>
<dbReference type="EMBL" id="CANTUO010000002">
    <property type="protein sequence ID" value="CAI5757975.1"/>
    <property type="molecule type" value="Genomic_DNA"/>
</dbReference>
<evidence type="ECO:0000313" key="4">
    <source>
        <dbReference type="EMBL" id="CAI5757975.1"/>
    </source>
</evidence>
<keyword evidence="2" id="KW-0472">Membrane</keyword>
<evidence type="ECO:0000256" key="2">
    <source>
        <dbReference type="SAM" id="Phobius"/>
    </source>
</evidence>
<dbReference type="PANTHER" id="PTHR11005">
    <property type="entry name" value="LYSOSOMAL ACID LIPASE-RELATED"/>
    <property type="match status" value="1"/>
</dbReference>
<feature type="region of interest" description="Disordered" evidence="1">
    <location>
        <begin position="465"/>
        <end position="516"/>
    </location>
</feature>